<gene>
    <name evidence="2" type="ORF">Cha6605_5048</name>
</gene>
<sequence>MVNIDILLEFIVDGSRLILAGTIGFIVVLLSPILIILFCIGNAVENYRKNNVIDRLYCEKCGALMGRRSFDLAKIENTKRWEEFNSKIAEAEQKRKATLADPNATPLEMMLSSSSSGTMPYYGSPRTINAVCTCGVKYVYSNNRFQMLVENQDL</sequence>
<feature type="transmembrane region" description="Helical" evidence="1">
    <location>
        <begin position="17"/>
        <end position="40"/>
    </location>
</feature>
<dbReference type="EMBL" id="CP003600">
    <property type="protein sequence ID" value="AFY95951.1"/>
    <property type="molecule type" value="Genomic_DNA"/>
</dbReference>
<dbReference type="RefSeq" id="WP_015162038.1">
    <property type="nucleotide sequence ID" value="NC_019697.1"/>
</dbReference>
<dbReference type="HOGENOM" id="CLU_1701093_0_0_3"/>
<organism evidence="2 3">
    <name type="scientific">Chamaesiphon minutus (strain ATCC 27169 / PCC 6605)</name>
    <dbReference type="NCBI Taxonomy" id="1173020"/>
    <lineage>
        <taxon>Bacteria</taxon>
        <taxon>Bacillati</taxon>
        <taxon>Cyanobacteriota</taxon>
        <taxon>Cyanophyceae</taxon>
        <taxon>Gomontiellales</taxon>
        <taxon>Chamaesiphonaceae</taxon>
        <taxon>Chamaesiphon</taxon>
    </lineage>
</organism>
<protein>
    <recommendedName>
        <fullName evidence="4">LITAF domain-containing protein</fullName>
    </recommendedName>
</protein>
<dbReference type="Proteomes" id="UP000010366">
    <property type="component" value="Chromosome"/>
</dbReference>
<evidence type="ECO:0008006" key="4">
    <source>
        <dbReference type="Google" id="ProtNLM"/>
    </source>
</evidence>
<dbReference type="STRING" id="1173020.Cha6605_5048"/>
<keyword evidence="3" id="KW-1185">Reference proteome</keyword>
<proteinExistence type="predicted"/>
<evidence type="ECO:0000313" key="3">
    <source>
        <dbReference type="Proteomes" id="UP000010366"/>
    </source>
</evidence>
<keyword evidence="1" id="KW-1133">Transmembrane helix</keyword>
<evidence type="ECO:0000256" key="1">
    <source>
        <dbReference type="SAM" id="Phobius"/>
    </source>
</evidence>
<reference evidence="2 3" key="1">
    <citation type="submission" date="2012-05" db="EMBL/GenBank/DDBJ databases">
        <title>Finished chromosome of genome of Chamaesiphon sp. PCC 6605.</title>
        <authorList>
            <consortium name="US DOE Joint Genome Institute"/>
            <person name="Gugger M."/>
            <person name="Coursin T."/>
            <person name="Rippka R."/>
            <person name="Tandeau De Marsac N."/>
            <person name="Huntemann M."/>
            <person name="Wei C.-L."/>
            <person name="Han J."/>
            <person name="Detter J.C."/>
            <person name="Han C."/>
            <person name="Tapia R."/>
            <person name="Chen A."/>
            <person name="Kyrpides N."/>
            <person name="Mavromatis K."/>
            <person name="Markowitz V."/>
            <person name="Szeto E."/>
            <person name="Ivanova N."/>
            <person name="Pagani I."/>
            <person name="Pati A."/>
            <person name="Goodwin L."/>
            <person name="Nordberg H.P."/>
            <person name="Cantor M.N."/>
            <person name="Hua S.X."/>
            <person name="Woyke T."/>
            <person name="Kerfeld C.A."/>
        </authorList>
    </citation>
    <scope>NUCLEOTIDE SEQUENCE [LARGE SCALE GENOMIC DNA]</scope>
    <source>
        <strain evidence="3">ATCC 27169 / PCC 6605</strain>
    </source>
</reference>
<dbReference type="KEGG" id="cmp:Cha6605_5048"/>
<dbReference type="AlphaFoldDB" id="K9UNE0"/>
<keyword evidence="1" id="KW-0812">Transmembrane</keyword>
<keyword evidence="1" id="KW-0472">Membrane</keyword>
<accession>K9UNE0</accession>
<name>K9UNE0_CHAP6</name>
<evidence type="ECO:0000313" key="2">
    <source>
        <dbReference type="EMBL" id="AFY95951.1"/>
    </source>
</evidence>